<evidence type="ECO:0000256" key="2">
    <source>
        <dbReference type="ARBA" id="ARBA00022475"/>
    </source>
</evidence>
<gene>
    <name evidence="8" type="ORF">V0R62_17075</name>
</gene>
<protein>
    <submittedName>
        <fullName evidence="8">DMT family transporter</fullName>
    </submittedName>
</protein>
<feature type="domain" description="EamA" evidence="7">
    <location>
        <begin position="3"/>
        <end position="132"/>
    </location>
</feature>
<feature type="transmembrane region" description="Helical" evidence="6">
    <location>
        <begin position="66"/>
        <end position="87"/>
    </location>
</feature>
<keyword evidence="5 6" id="KW-0472">Membrane</keyword>
<dbReference type="InterPro" id="IPR051258">
    <property type="entry name" value="Diverse_Substrate_Transporter"/>
</dbReference>
<organism evidence="8 9">
    <name type="scientific">Pseudomonas carassii</name>
    <dbReference type="NCBI Taxonomy" id="3115855"/>
    <lineage>
        <taxon>Bacteria</taxon>
        <taxon>Pseudomonadati</taxon>
        <taxon>Pseudomonadota</taxon>
        <taxon>Gammaproteobacteria</taxon>
        <taxon>Pseudomonadales</taxon>
        <taxon>Pseudomonadaceae</taxon>
        <taxon>Pseudomonas</taxon>
    </lineage>
</organism>
<feature type="transmembrane region" description="Helical" evidence="6">
    <location>
        <begin position="34"/>
        <end position="54"/>
    </location>
</feature>
<dbReference type="PANTHER" id="PTHR42920:SF11">
    <property type="entry name" value="INNER MEMBRANE PROTEIN YTFF"/>
    <property type="match status" value="1"/>
</dbReference>
<evidence type="ECO:0000313" key="9">
    <source>
        <dbReference type="Proteomes" id="UP001354227"/>
    </source>
</evidence>
<evidence type="ECO:0000256" key="1">
    <source>
        <dbReference type="ARBA" id="ARBA00004651"/>
    </source>
</evidence>
<reference evidence="8" key="1">
    <citation type="submission" date="2024-01" db="EMBL/GenBank/DDBJ databases">
        <title>Unpublished Manusciprt.</title>
        <authorList>
            <person name="Duman M."/>
            <person name="Valdes E.G."/>
            <person name="Ajmi N."/>
            <person name="Altun S."/>
            <person name="Saticioglu I.B."/>
        </authorList>
    </citation>
    <scope>NUCLEOTIDE SEQUENCE</scope>
    <source>
        <strain evidence="8">137P</strain>
    </source>
</reference>
<evidence type="ECO:0000313" key="8">
    <source>
        <dbReference type="EMBL" id="MEE1889377.1"/>
    </source>
</evidence>
<evidence type="ECO:0000256" key="4">
    <source>
        <dbReference type="ARBA" id="ARBA00022989"/>
    </source>
</evidence>
<dbReference type="Proteomes" id="UP001354227">
    <property type="component" value="Unassembled WGS sequence"/>
</dbReference>
<feature type="transmembrane region" description="Helical" evidence="6">
    <location>
        <begin position="241"/>
        <end position="258"/>
    </location>
</feature>
<evidence type="ECO:0000256" key="6">
    <source>
        <dbReference type="SAM" id="Phobius"/>
    </source>
</evidence>
<comment type="caution">
    <text evidence="8">The sequence shown here is derived from an EMBL/GenBank/DDBJ whole genome shotgun (WGS) entry which is preliminary data.</text>
</comment>
<proteinExistence type="predicted"/>
<sequence length="290" mass="31515">MNYLFPLIAILIWAGNTVVTKMSAGAIFPAEIGFYRWLLAGLLFTPFLLPQVWHNRAAIRPHLGKIFVLGVLGMAIYQSLAYFAAAITSATNMGIILSLMPLMSLALSIAWLGQRLTYGALLGALVSFFGVLEVVSAGQPGVLLHQGLNAGDLMMLVATFAYALYSFLLKKWQLRLPPLQLLYLQVLVAILVLLPLFLLSPKTGLNGHNIGLVLYAGLLASMVAPRVWMQAVHRLGPSRTTLFFNLLPVVTAVVAAVVLDEQLASYHLVGGVLTLVGVLLAERWTTPLQR</sequence>
<keyword evidence="3 6" id="KW-0812">Transmembrane</keyword>
<evidence type="ECO:0000259" key="7">
    <source>
        <dbReference type="Pfam" id="PF00892"/>
    </source>
</evidence>
<feature type="transmembrane region" description="Helical" evidence="6">
    <location>
        <begin position="93"/>
        <end position="112"/>
    </location>
</feature>
<accession>A0ABU7HDG7</accession>
<feature type="transmembrane region" description="Helical" evidence="6">
    <location>
        <begin position="119"/>
        <end position="138"/>
    </location>
</feature>
<name>A0ABU7HDG7_9PSED</name>
<feature type="transmembrane region" description="Helical" evidence="6">
    <location>
        <begin position="210"/>
        <end position="229"/>
    </location>
</feature>
<keyword evidence="4 6" id="KW-1133">Transmembrane helix</keyword>
<dbReference type="EMBL" id="JAZDCT010000022">
    <property type="protein sequence ID" value="MEE1889377.1"/>
    <property type="molecule type" value="Genomic_DNA"/>
</dbReference>
<dbReference type="SUPFAM" id="SSF103481">
    <property type="entry name" value="Multidrug resistance efflux transporter EmrE"/>
    <property type="match status" value="2"/>
</dbReference>
<evidence type="ECO:0000256" key="5">
    <source>
        <dbReference type="ARBA" id="ARBA00023136"/>
    </source>
</evidence>
<feature type="transmembrane region" description="Helical" evidence="6">
    <location>
        <begin position="150"/>
        <end position="169"/>
    </location>
</feature>
<feature type="domain" description="EamA" evidence="7">
    <location>
        <begin position="150"/>
        <end position="280"/>
    </location>
</feature>
<dbReference type="Pfam" id="PF00892">
    <property type="entry name" value="EamA"/>
    <property type="match status" value="2"/>
</dbReference>
<feature type="transmembrane region" description="Helical" evidence="6">
    <location>
        <begin position="181"/>
        <end position="198"/>
    </location>
</feature>
<dbReference type="InterPro" id="IPR000620">
    <property type="entry name" value="EamA_dom"/>
</dbReference>
<comment type="subcellular location">
    <subcellularLocation>
        <location evidence="1">Cell membrane</location>
        <topology evidence="1">Multi-pass membrane protein</topology>
    </subcellularLocation>
</comment>
<keyword evidence="9" id="KW-1185">Reference proteome</keyword>
<evidence type="ECO:0000256" key="3">
    <source>
        <dbReference type="ARBA" id="ARBA00022692"/>
    </source>
</evidence>
<dbReference type="PANTHER" id="PTHR42920">
    <property type="entry name" value="OS03G0707200 PROTEIN-RELATED"/>
    <property type="match status" value="1"/>
</dbReference>
<dbReference type="InterPro" id="IPR037185">
    <property type="entry name" value="EmrE-like"/>
</dbReference>
<dbReference type="RefSeq" id="WP_330104567.1">
    <property type="nucleotide sequence ID" value="NZ_JAZDCT010000022.1"/>
</dbReference>
<keyword evidence="2" id="KW-1003">Cell membrane</keyword>
<feature type="transmembrane region" description="Helical" evidence="6">
    <location>
        <begin position="264"/>
        <end position="281"/>
    </location>
</feature>